<name>A0A3Q3LN18_9TELE</name>
<reference evidence="7" key="2">
    <citation type="submission" date="2025-09" db="UniProtKB">
        <authorList>
            <consortium name="Ensembl"/>
        </authorList>
    </citation>
    <scope>IDENTIFICATION</scope>
</reference>
<comment type="similarity">
    <text evidence="2">Belongs to the mesothelin family.</text>
</comment>
<protein>
    <submittedName>
        <fullName evidence="7">Uncharacterized protein</fullName>
    </submittedName>
</protein>
<keyword evidence="5" id="KW-0472">Membrane</keyword>
<evidence type="ECO:0000256" key="2">
    <source>
        <dbReference type="ARBA" id="ARBA00011016"/>
    </source>
</evidence>
<dbReference type="PANTHER" id="PTHR23412">
    <property type="entry name" value="STEREOCILIN RELATED"/>
    <property type="match status" value="1"/>
</dbReference>
<dbReference type="STRING" id="205130.ENSMAMP00000015568"/>
<dbReference type="InterPro" id="IPR026664">
    <property type="entry name" value="Stereocilin-rel"/>
</dbReference>
<keyword evidence="8" id="KW-1185">Reference proteome</keyword>
<dbReference type="Proteomes" id="UP000261640">
    <property type="component" value="Unplaced"/>
</dbReference>
<organism evidence="7 8">
    <name type="scientific">Mastacembelus armatus</name>
    <name type="common">zig-zag eel</name>
    <dbReference type="NCBI Taxonomy" id="205130"/>
    <lineage>
        <taxon>Eukaryota</taxon>
        <taxon>Metazoa</taxon>
        <taxon>Chordata</taxon>
        <taxon>Craniata</taxon>
        <taxon>Vertebrata</taxon>
        <taxon>Euteleostomi</taxon>
        <taxon>Actinopterygii</taxon>
        <taxon>Neopterygii</taxon>
        <taxon>Teleostei</taxon>
        <taxon>Neoteleostei</taxon>
        <taxon>Acanthomorphata</taxon>
        <taxon>Anabantaria</taxon>
        <taxon>Synbranchiformes</taxon>
        <taxon>Mastacembelidae</taxon>
        <taxon>Mastacembelus</taxon>
    </lineage>
</organism>
<dbReference type="GeneTree" id="ENSGT00950000182957"/>
<dbReference type="InterPro" id="IPR010335">
    <property type="entry name" value="Mesothelin"/>
</dbReference>
<evidence type="ECO:0000256" key="5">
    <source>
        <dbReference type="ARBA" id="ARBA00023136"/>
    </source>
</evidence>
<keyword evidence="6" id="KW-0325">Glycoprotein</keyword>
<evidence type="ECO:0000313" key="8">
    <source>
        <dbReference type="Proteomes" id="UP000261640"/>
    </source>
</evidence>
<dbReference type="GO" id="GO:0009986">
    <property type="term" value="C:cell surface"/>
    <property type="evidence" value="ECO:0007669"/>
    <property type="project" value="TreeGrafter"/>
</dbReference>
<reference evidence="7" key="1">
    <citation type="submission" date="2025-08" db="UniProtKB">
        <authorList>
            <consortium name="Ensembl"/>
        </authorList>
    </citation>
    <scope>IDENTIFICATION</scope>
</reference>
<dbReference type="GO" id="GO:0016020">
    <property type="term" value="C:membrane"/>
    <property type="evidence" value="ECO:0007669"/>
    <property type="project" value="UniProtKB-SubCell"/>
</dbReference>
<dbReference type="Ensembl" id="ENSMAMT00000015997.2">
    <property type="protein sequence ID" value="ENSMAMP00000015568.2"/>
    <property type="gene ID" value="ENSMAMG00000010551.2"/>
</dbReference>
<dbReference type="GO" id="GO:0007160">
    <property type="term" value="P:cell-matrix adhesion"/>
    <property type="evidence" value="ECO:0007669"/>
    <property type="project" value="TreeGrafter"/>
</dbReference>
<dbReference type="InParanoid" id="A0A3Q3LN18"/>
<dbReference type="Pfam" id="PF06060">
    <property type="entry name" value="Mesothelin"/>
    <property type="match status" value="1"/>
</dbReference>
<keyword evidence="4" id="KW-0130">Cell adhesion</keyword>
<sequence length="501" mass="55814">DALATEIPPYLLAFPNGSIDMSVINRKKWTQYQASIFFGRLAETSFDIDQLNSSVLQGFTCTSVQRMTSTRVQDLIRASRPRKDRAKVVLKEPQCILYLFTYFPIFTLMYYSNEDVQGDNCRSYFSTLGVADFTVASSILNKNSCYAKILSKENLAVLGNMACTLDSSYILTADPDILEKLKDCKDFSDSQVAAIETQMLSGKTQYGNPSTWTEETLKNLGVLPLYFTRNIWGQFKITTKGRFLKTFMPNLRETKTEKSKMKALFRECSAHKIKRGAGCTVGNITQVTVSDGSFPFGYDQVQFDLCLDIPVLKDSLSSICEKVDDTDFQKIILEKLNQVAFPSGVSDSKVQLLGSVSRAATLDDISKWSITKVDTLAALMKAEDGPWEAAKSKAIITKYLSTSGNSLGSTELNSIDSNVCSLDISTLKDITSDSIRYAKPLNVASCSSEQKRVLYETSKISFSSLRVFDTSFYNLLKSYLGKYPNICPSGYFKSVFLLGFT</sequence>
<evidence type="ECO:0000256" key="1">
    <source>
        <dbReference type="ARBA" id="ARBA00004370"/>
    </source>
</evidence>
<dbReference type="PANTHER" id="PTHR23412:SF6">
    <property type="entry name" value="MESOTHELIN"/>
    <property type="match status" value="1"/>
</dbReference>
<evidence type="ECO:0000313" key="7">
    <source>
        <dbReference type="Ensembl" id="ENSMAMP00000015568.2"/>
    </source>
</evidence>
<proteinExistence type="inferred from homology"/>
<comment type="subcellular location">
    <subcellularLocation>
        <location evidence="1">Membrane</location>
    </subcellularLocation>
</comment>
<evidence type="ECO:0000256" key="4">
    <source>
        <dbReference type="ARBA" id="ARBA00022889"/>
    </source>
</evidence>
<dbReference type="AlphaFoldDB" id="A0A3Q3LN18"/>
<evidence type="ECO:0000256" key="3">
    <source>
        <dbReference type="ARBA" id="ARBA00022729"/>
    </source>
</evidence>
<evidence type="ECO:0000256" key="6">
    <source>
        <dbReference type="ARBA" id="ARBA00023180"/>
    </source>
</evidence>
<accession>A0A3Q3LN18</accession>
<keyword evidence="3" id="KW-0732">Signal</keyword>